<name>A0ABX0EZN6_9BACL</name>
<organism evidence="1 2">
    <name type="scientific">Saccharibacillus alkalitolerans</name>
    <dbReference type="NCBI Taxonomy" id="2705290"/>
    <lineage>
        <taxon>Bacteria</taxon>
        <taxon>Bacillati</taxon>
        <taxon>Bacillota</taxon>
        <taxon>Bacilli</taxon>
        <taxon>Bacillales</taxon>
        <taxon>Paenibacillaceae</taxon>
        <taxon>Saccharibacillus</taxon>
    </lineage>
</organism>
<evidence type="ECO:0000313" key="1">
    <source>
        <dbReference type="EMBL" id="NGZ74211.1"/>
    </source>
</evidence>
<reference evidence="1 2" key="1">
    <citation type="submission" date="2020-01" db="EMBL/GenBank/DDBJ databases">
        <title>Polyphasic characterisation and genomic insights into a novel alkali tolerant bacterium VR-M41.</title>
        <authorList>
            <person name="Vemuluri V.R."/>
        </authorList>
    </citation>
    <scope>NUCLEOTIDE SEQUENCE [LARGE SCALE GENOMIC DNA]</scope>
    <source>
        <strain evidence="1 2">VR-M41</strain>
    </source>
</reference>
<dbReference type="Proteomes" id="UP000800303">
    <property type="component" value="Unassembled WGS sequence"/>
</dbReference>
<gene>
    <name evidence="1" type="ORF">GYN08_02700</name>
</gene>
<protein>
    <submittedName>
        <fullName evidence="1">Uncharacterized protein</fullName>
    </submittedName>
</protein>
<proteinExistence type="predicted"/>
<comment type="caution">
    <text evidence="1">The sequence shown here is derived from an EMBL/GenBank/DDBJ whole genome shotgun (WGS) entry which is preliminary data.</text>
</comment>
<dbReference type="RefSeq" id="WP_166272263.1">
    <property type="nucleotide sequence ID" value="NZ_JAAFGS010000001.1"/>
</dbReference>
<keyword evidence="2" id="KW-1185">Reference proteome</keyword>
<dbReference type="EMBL" id="JAAFGS010000001">
    <property type="protein sequence ID" value="NGZ74211.1"/>
    <property type="molecule type" value="Genomic_DNA"/>
</dbReference>
<sequence length="98" mass="11256">MRTNEVNRFRNIWCILKLSNHREVETTIFGKRGYQHAAFFANRVCRLFPYWAFNASGAALAERNGDVSFSGHGHLRLGILVFGTKKQAEAAKVIIRRF</sequence>
<accession>A0ABX0EZN6</accession>
<evidence type="ECO:0000313" key="2">
    <source>
        <dbReference type="Proteomes" id="UP000800303"/>
    </source>
</evidence>